<dbReference type="AlphaFoldDB" id="A0A060QKF6"/>
<dbReference type="Proteomes" id="UP000027583">
    <property type="component" value="Unassembled WGS sequence"/>
</dbReference>
<reference evidence="1 2" key="2">
    <citation type="journal article" date="2014" name="PLoS ONE">
        <title>Evolution of mitochondria reconstructed from the energy metabolism of living bacteria.</title>
        <authorList>
            <person name="Degli Esposti M."/>
            <person name="Chouaia B."/>
            <person name="Comandatore F."/>
            <person name="Crotti E."/>
            <person name="Sassera D."/>
            <person name="Lievens P.M."/>
            <person name="Daffonchio D."/>
            <person name="Bandi C."/>
        </authorList>
    </citation>
    <scope>NUCLEOTIDE SEQUENCE [LARGE SCALE GENOMIC DNA]</scope>
    <source>
        <strain evidence="1 2">SF2.1</strain>
    </source>
</reference>
<comment type="caution">
    <text evidence="1">The sequence shown here is derived from an EMBL/GenBank/DDBJ whole genome shotgun (WGS) entry which is preliminary data.</text>
</comment>
<accession>A0A060QKF6</accession>
<dbReference type="EMBL" id="CBLX010000012">
    <property type="protein sequence ID" value="CDG39861.1"/>
    <property type="molecule type" value="Genomic_DNA"/>
</dbReference>
<evidence type="ECO:0000313" key="2">
    <source>
        <dbReference type="Proteomes" id="UP000027583"/>
    </source>
</evidence>
<protein>
    <submittedName>
        <fullName evidence="1">Uncharacterized protein</fullName>
    </submittedName>
</protein>
<sequence>MQFALESRQAGNTVPDLDQLAFCYLICGHTVLIGIVSKI</sequence>
<organism evidence="1 2">
    <name type="scientific">Asaia bogorensis</name>
    <dbReference type="NCBI Taxonomy" id="91915"/>
    <lineage>
        <taxon>Bacteria</taxon>
        <taxon>Pseudomonadati</taxon>
        <taxon>Pseudomonadota</taxon>
        <taxon>Alphaproteobacteria</taxon>
        <taxon>Acetobacterales</taxon>
        <taxon>Acetobacteraceae</taxon>
        <taxon>Asaia</taxon>
    </lineage>
</organism>
<gene>
    <name evidence="1" type="ORF">ASAP_1816</name>
</gene>
<proteinExistence type="predicted"/>
<evidence type="ECO:0000313" key="1">
    <source>
        <dbReference type="EMBL" id="CDG39861.1"/>
    </source>
</evidence>
<reference evidence="1 2" key="1">
    <citation type="journal article" date="2014" name="Genome Biol. Evol.">
        <title>Acetic acid bacteria genomes reveal functional traits for adaptation to life in insect guts.</title>
        <authorList>
            <person name="Chouaia B."/>
            <person name="Gaiarsa S."/>
            <person name="Crotti E."/>
            <person name="Comandatore F."/>
            <person name="Degli Esposti M."/>
            <person name="Ricci I."/>
            <person name="Alma A."/>
            <person name="Favia G."/>
            <person name="Bandi C."/>
            <person name="Daffonchio D."/>
        </authorList>
    </citation>
    <scope>NUCLEOTIDE SEQUENCE [LARGE SCALE GENOMIC DNA]</scope>
    <source>
        <strain evidence="1 2">SF2.1</strain>
    </source>
</reference>
<name>A0A060QKF6_9PROT</name>